<proteinExistence type="inferred from homology"/>
<evidence type="ECO:0000256" key="8">
    <source>
        <dbReference type="ARBA" id="ARBA00047469"/>
    </source>
</evidence>
<evidence type="ECO:0000313" key="14">
    <source>
        <dbReference type="EMBL" id="HIT95183.1"/>
    </source>
</evidence>
<dbReference type="Proteomes" id="UP000824160">
    <property type="component" value="Unassembled WGS sequence"/>
</dbReference>
<dbReference type="InterPro" id="IPR002300">
    <property type="entry name" value="aa-tRNA-synth_Ia"/>
</dbReference>
<dbReference type="InterPro" id="IPR002302">
    <property type="entry name" value="Leu-tRNA-ligase"/>
</dbReference>
<dbReference type="PRINTS" id="PR00985">
    <property type="entry name" value="TRNASYNTHLEU"/>
</dbReference>
<dbReference type="GO" id="GO:0005524">
    <property type="term" value="F:ATP binding"/>
    <property type="evidence" value="ECO:0007669"/>
    <property type="project" value="UniProtKB-UniRule"/>
</dbReference>
<evidence type="ECO:0000256" key="9">
    <source>
        <dbReference type="HAMAP-Rule" id="MF_00049"/>
    </source>
</evidence>
<name>A0A9D1H7Q9_9FIRM</name>
<dbReference type="SUPFAM" id="SSF47323">
    <property type="entry name" value="Anticodon-binding domain of a subclass of class I aminoacyl-tRNA synthetases"/>
    <property type="match status" value="1"/>
</dbReference>
<gene>
    <name evidence="9" type="primary">leuS</name>
    <name evidence="14" type="ORF">IAC43_08345</name>
</gene>
<dbReference type="Pfam" id="PF13603">
    <property type="entry name" value="tRNA-synt_1_2"/>
    <property type="match status" value="1"/>
</dbReference>
<accession>A0A9D1H7Q9</accession>
<dbReference type="EMBL" id="DVLW01000229">
    <property type="protein sequence ID" value="HIT95183.1"/>
    <property type="molecule type" value="Genomic_DNA"/>
</dbReference>
<keyword evidence="7 9" id="KW-0030">Aminoacyl-tRNA synthetase</keyword>
<evidence type="ECO:0000256" key="10">
    <source>
        <dbReference type="RuleBase" id="RU363035"/>
    </source>
</evidence>
<dbReference type="NCBIfam" id="TIGR00396">
    <property type="entry name" value="leuS_bact"/>
    <property type="match status" value="1"/>
</dbReference>
<dbReference type="Pfam" id="PF00133">
    <property type="entry name" value="tRNA-synt_1"/>
    <property type="match status" value="2"/>
</dbReference>
<dbReference type="CDD" id="cd00812">
    <property type="entry name" value="LeuRS_core"/>
    <property type="match status" value="1"/>
</dbReference>
<sequence length="848" mass="95954">MSSIYDFQAIEKKWQNYWDENKTFHAEIDHTKPKFYPLVEFPYPSGAGLHVGHPRSYTALDVVARKRRLEGYNVLYTMGWDAFGLPTENFAMKNHIHPEIVTRDNVARFKSQLKSLGLSFDWDREINTTDPNYYKWTQWIFLQLYKHGLAYKKEMNVNWCTGCKVVLANEEVVNGVCERCGAPVVHREKSQWMLKITAYADRLIDGLDGLDYIERVATQQKNWIGRSHGAEVNFTTTTGDTLTVYTTRCDTLFGATYMVVSPEHALVGEWLEKGIIKNADEVKAYQMEASRKSDMERTELNKNKTGVCLDGVKGINPVNNKEIPIFISDYVLASYGTGAIMAVPAHDTRDWEFAKKFGLPIVEVVQGNTPSNLDEAAFTDVATGTLVNSGFLNGLSVNDAKAKMIEWLEANGKGCDKVNFKLRDWVFSRQRYWGEPIPMVKCDKCGWQPIPESELPLTLPEITDFEPGEDGESPLARHTDWVNTTCPCCGGPAKRETDTMPQWAGSSWYFLRYMDPHNNEALASKEALEYWGPVDWYNGGMEHTTLHLLYSRFWHNFLYDIGVVPYSEPYKKRTSHGMILGLNPHSFQNLPAAEQKELVEKYGSEKEAQKALIEKYGEMAAHPVVKMSKSLGNVVNPDDIVRDYGADTMRTYEMFMGDFEQAAPWNTSSIAGCKRFLDRVWKLQDSVIDGDSYRPELEVPFNQTIKKVSEDIETLKYNTAIAAMMGLLNKIDAVGSINRKEYRDLLILLNPFAPHITEELFEIMGFGSPITSQHWVTYDPDKCTESTVEIAVQICGKVRAKLNVPVDISAEDAIALAKAEEKIAAAIAGKTIVKELYVKGKLVNIVAK</sequence>
<protein>
    <recommendedName>
        <fullName evidence="9">Leucine--tRNA ligase</fullName>
        <ecNumber evidence="9">6.1.1.4</ecNumber>
    </recommendedName>
    <alternativeName>
        <fullName evidence="9">Leucyl-tRNA synthetase</fullName>
        <shortName evidence="9">LeuRS</shortName>
    </alternativeName>
</protein>
<evidence type="ECO:0000313" key="15">
    <source>
        <dbReference type="Proteomes" id="UP000824160"/>
    </source>
</evidence>
<dbReference type="InterPro" id="IPR014729">
    <property type="entry name" value="Rossmann-like_a/b/a_fold"/>
</dbReference>
<keyword evidence="6 9" id="KW-0648">Protein biosynthesis</keyword>
<comment type="catalytic activity">
    <reaction evidence="8 9">
        <text>tRNA(Leu) + L-leucine + ATP = L-leucyl-tRNA(Leu) + AMP + diphosphate</text>
        <dbReference type="Rhea" id="RHEA:11688"/>
        <dbReference type="Rhea" id="RHEA-COMP:9613"/>
        <dbReference type="Rhea" id="RHEA-COMP:9622"/>
        <dbReference type="ChEBI" id="CHEBI:30616"/>
        <dbReference type="ChEBI" id="CHEBI:33019"/>
        <dbReference type="ChEBI" id="CHEBI:57427"/>
        <dbReference type="ChEBI" id="CHEBI:78442"/>
        <dbReference type="ChEBI" id="CHEBI:78494"/>
        <dbReference type="ChEBI" id="CHEBI:456215"/>
        <dbReference type="EC" id="6.1.1.4"/>
    </reaction>
</comment>
<keyword evidence="4 9" id="KW-0547">Nucleotide-binding</keyword>
<dbReference type="CDD" id="cd07958">
    <property type="entry name" value="Anticodon_Ia_Leu_BEm"/>
    <property type="match status" value="1"/>
</dbReference>
<keyword evidence="3 9" id="KW-0436">Ligase</keyword>
<dbReference type="HAMAP" id="MF_00049_B">
    <property type="entry name" value="Leu_tRNA_synth_B"/>
    <property type="match status" value="1"/>
</dbReference>
<evidence type="ECO:0000256" key="6">
    <source>
        <dbReference type="ARBA" id="ARBA00022917"/>
    </source>
</evidence>
<dbReference type="GO" id="GO:0006429">
    <property type="term" value="P:leucyl-tRNA aminoacylation"/>
    <property type="evidence" value="ECO:0007669"/>
    <property type="project" value="UniProtKB-UniRule"/>
</dbReference>
<keyword evidence="2 9" id="KW-0963">Cytoplasm</keyword>
<evidence type="ECO:0000256" key="5">
    <source>
        <dbReference type="ARBA" id="ARBA00022840"/>
    </source>
</evidence>
<dbReference type="AlphaFoldDB" id="A0A9D1H7Q9"/>
<evidence type="ECO:0000256" key="1">
    <source>
        <dbReference type="ARBA" id="ARBA00005594"/>
    </source>
</evidence>
<dbReference type="EC" id="6.1.1.4" evidence="9"/>
<dbReference type="GO" id="GO:0004823">
    <property type="term" value="F:leucine-tRNA ligase activity"/>
    <property type="evidence" value="ECO:0007669"/>
    <property type="project" value="UniProtKB-UniRule"/>
</dbReference>
<feature type="domain" description="Leucyl-tRNA synthetase editing" evidence="13">
    <location>
        <begin position="221"/>
        <end position="409"/>
    </location>
</feature>
<dbReference type="GO" id="GO:0005829">
    <property type="term" value="C:cytosol"/>
    <property type="evidence" value="ECO:0007669"/>
    <property type="project" value="TreeGrafter"/>
</dbReference>
<dbReference type="InterPro" id="IPR009080">
    <property type="entry name" value="tRNAsynth_Ia_anticodon-bd"/>
</dbReference>
<dbReference type="SUPFAM" id="SSF50677">
    <property type="entry name" value="ValRS/IleRS/LeuRS editing domain"/>
    <property type="match status" value="1"/>
</dbReference>
<dbReference type="FunFam" id="3.40.50.620:FF:000056">
    <property type="entry name" value="Leucine--tRNA ligase"/>
    <property type="match status" value="1"/>
</dbReference>
<dbReference type="FunFam" id="3.40.50.620:FF:000077">
    <property type="entry name" value="Leucine--tRNA ligase"/>
    <property type="match status" value="1"/>
</dbReference>
<dbReference type="PROSITE" id="PS00178">
    <property type="entry name" value="AA_TRNA_LIGASE_I"/>
    <property type="match status" value="1"/>
</dbReference>
<dbReference type="Gene3D" id="1.10.730.10">
    <property type="entry name" value="Isoleucyl-tRNA Synthetase, Domain 1"/>
    <property type="match status" value="1"/>
</dbReference>
<dbReference type="SUPFAM" id="SSF52374">
    <property type="entry name" value="Nucleotidylyl transferase"/>
    <property type="match status" value="1"/>
</dbReference>
<dbReference type="FunFam" id="1.10.730.10:FF:000002">
    <property type="entry name" value="Leucine--tRNA ligase"/>
    <property type="match status" value="1"/>
</dbReference>
<evidence type="ECO:0000256" key="3">
    <source>
        <dbReference type="ARBA" id="ARBA00022598"/>
    </source>
</evidence>
<evidence type="ECO:0000259" key="13">
    <source>
        <dbReference type="Pfam" id="PF13603"/>
    </source>
</evidence>
<dbReference type="PANTHER" id="PTHR43740">
    <property type="entry name" value="LEUCYL-TRNA SYNTHETASE"/>
    <property type="match status" value="1"/>
</dbReference>
<evidence type="ECO:0000256" key="7">
    <source>
        <dbReference type="ARBA" id="ARBA00023146"/>
    </source>
</evidence>
<feature type="domain" description="Aminoacyl-tRNA synthetase class Ia" evidence="11">
    <location>
        <begin position="626"/>
        <end position="652"/>
    </location>
</feature>
<dbReference type="InterPro" id="IPR001412">
    <property type="entry name" value="aa-tRNA-synth_I_CS"/>
</dbReference>
<evidence type="ECO:0000256" key="4">
    <source>
        <dbReference type="ARBA" id="ARBA00022741"/>
    </source>
</evidence>
<reference evidence="14" key="2">
    <citation type="journal article" date="2021" name="PeerJ">
        <title>Extensive microbial diversity within the chicken gut microbiome revealed by metagenomics and culture.</title>
        <authorList>
            <person name="Gilroy R."/>
            <person name="Ravi A."/>
            <person name="Getino M."/>
            <person name="Pursley I."/>
            <person name="Horton D.L."/>
            <person name="Alikhan N.F."/>
            <person name="Baker D."/>
            <person name="Gharbi K."/>
            <person name="Hall N."/>
            <person name="Watson M."/>
            <person name="Adriaenssens E.M."/>
            <person name="Foster-Nyarko E."/>
            <person name="Jarju S."/>
            <person name="Secka A."/>
            <person name="Antonio M."/>
            <person name="Oren A."/>
            <person name="Chaudhuri R.R."/>
            <person name="La Ragione R."/>
            <person name="Hildebrand F."/>
            <person name="Pallen M.J."/>
        </authorList>
    </citation>
    <scope>NUCLEOTIDE SEQUENCE</scope>
    <source>
        <strain evidence="14">ChiBcec7-5410</strain>
    </source>
</reference>
<evidence type="ECO:0000259" key="12">
    <source>
        <dbReference type="Pfam" id="PF08264"/>
    </source>
</evidence>
<comment type="caution">
    <text evidence="14">The sequence shown here is derived from an EMBL/GenBank/DDBJ whole genome shotgun (WGS) entry which is preliminary data.</text>
</comment>
<dbReference type="Pfam" id="PF08264">
    <property type="entry name" value="Anticodon_1"/>
    <property type="match status" value="1"/>
</dbReference>
<dbReference type="Gene3D" id="3.40.50.620">
    <property type="entry name" value="HUPs"/>
    <property type="match status" value="2"/>
</dbReference>
<keyword evidence="5 9" id="KW-0067">ATP-binding</keyword>
<dbReference type="GO" id="GO:0002161">
    <property type="term" value="F:aminoacyl-tRNA deacylase activity"/>
    <property type="evidence" value="ECO:0007669"/>
    <property type="project" value="InterPro"/>
</dbReference>
<feature type="binding site" evidence="9">
    <location>
        <position position="629"/>
    </location>
    <ligand>
        <name>ATP</name>
        <dbReference type="ChEBI" id="CHEBI:30616"/>
    </ligand>
</feature>
<feature type="short sequence motif" description="'KMSKS' region" evidence="9">
    <location>
        <begin position="626"/>
        <end position="630"/>
    </location>
</feature>
<comment type="caution">
    <text evidence="9">Lacks conserved residue(s) required for the propagation of feature annotation.</text>
</comment>
<dbReference type="PANTHER" id="PTHR43740:SF2">
    <property type="entry name" value="LEUCINE--TRNA LIGASE, MITOCHONDRIAL"/>
    <property type="match status" value="1"/>
</dbReference>
<dbReference type="InterPro" id="IPR025709">
    <property type="entry name" value="Leu_tRNA-synth_edit"/>
</dbReference>
<dbReference type="InterPro" id="IPR013155">
    <property type="entry name" value="M/V/L/I-tRNA-synth_anticd-bd"/>
</dbReference>
<evidence type="ECO:0000259" key="11">
    <source>
        <dbReference type="Pfam" id="PF00133"/>
    </source>
</evidence>
<organism evidence="14 15">
    <name type="scientific">Candidatus Faecivivens stercoripullorum</name>
    <dbReference type="NCBI Taxonomy" id="2840805"/>
    <lineage>
        <taxon>Bacteria</taxon>
        <taxon>Bacillati</taxon>
        <taxon>Bacillota</taxon>
        <taxon>Clostridia</taxon>
        <taxon>Eubacteriales</taxon>
        <taxon>Oscillospiraceae</taxon>
        <taxon>Oscillospiraceae incertae sedis</taxon>
        <taxon>Candidatus Faecivivens</taxon>
    </lineage>
</organism>
<reference evidence="14" key="1">
    <citation type="submission" date="2020-10" db="EMBL/GenBank/DDBJ databases">
        <authorList>
            <person name="Gilroy R."/>
        </authorList>
    </citation>
    <scope>NUCLEOTIDE SEQUENCE</scope>
    <source>
        <strain evidence="14">ChiBcec7-5410</strain>
    </source>
</reference>
<evidence type="ECO:0000256" key="2">
    <source>
        <dbReference type="ARBA" id="ARBA00022490"/>
    </source>
</evidence>
<comment type="similarity">
    <text evidence="1 9 10">Belongs to the class-I aminoacyl-tRNA synthetase family.</text>
</comment>
<dbReference type="InterPro" id="IPR009008">
    <property type="entry name" value="Val/Leu/Ile-tRNA-synth_edit"/>
</dbReference>
<feature type="domain" description="Aminoacyl-tRNA synthetase class Ia" evidence="11">
    <location>
        <begin position="13"/>
        <end position="217"/>
    </location>
</feature>
<comment type="subcellular location">
    <subcellularLocation>
        <location evidence="9">Cytoplasm</location>
    </subcellularLocation>
</comment>
<feature type="domain" description="Methionyl/Valyl/Leucyl/Isoleucyl-tRNA synthetase anticodon-binding" evidence="12">
    <location>
        <begin position="701"/>
        <end position="809"/>
    </location>
</feature>